<feature type="domain" description="Thioester reductase (TE)" evidence="11">
    <location>
        <begin position="20"/>
        <end position="289"/>
    </location>
</feature>
<organism evidence="12 13">
    <name type="scientific">Pogonomyrmex barbatus</name>
    <name type="common">red harvester ant</name>
    <dbReference type="NCBI Taxonomy" id="144034"/>
    <lineage>
        <taxon>Eukaryota</taxon>
        <taxon>Metazoa</taxon>
        <taxon>Ecdysozoa</taxon>
        <taxon>Arthropoda</taxon>
        <taxon>Hexapoda</taxon>
        <taxon>Insecta</taxon>
        <taxon>Pterygota</taxon>
        <taxon>Neoptera</taxon>
        <taxon>Endopterygota</taxon>
        <taxon>Hymenoptera</taxon>
        <taxon>Apocrita</taxon>
        <taxon>Aculeata</taxon>
        <taxon>Formicoidea</taxon>
        <taxon>Formicidae</taxon>
        <taxon>Myrmicinae</taxon>
        <taxon>Pogonomyrmex</taxon>
    </lineage>
</organism>
<comment type="function">
    <text evidence="10">Catalyzes the reduction of fatty acyl-CoA to fatty alcohols.</text>
</comment>
<dbReference type="CDD" id="cd05236">
    <property type="entry name" value="FAR-N_SDR_e"/>
    <property type="match status" value="1"/>
</dbReference>
<dbReference type="AlphaFoldDB" id="A0A6I9W1T1"/>
<evidence type="ECO:0000313" key="13">
    <source>
        <dbReference type="RefSeq" id="XP_011635048.1"/>
    </source>
</evidence>
<keyword evidence="8" id="KW-0472">Membrane</keyword>
<comment type="catalytic activity">
    <reaction evidence="9 10">
        <text>a long-chain fatty acyl-CoA + 2 NADPH + 2 H(+) = a long-chain primary fatty alcohol + 2 NADP(+) + CoA</text>
        <dbReference type="Rhea" id="RHEA:52716"/>
        <dbReference type="ChEBI" id="CHEBI:15378"/>
        <dbReference type="ChEBI" id="CHEBI:57287"/>
        <dbReference type="ChEBI" id="CHEBI:57783"/>
        <dbReference type="ChEBI" id="CHEBI:58349"/>
        <dbReference type="ChEBI" id="CHEBI:77396"/>
        <dbReference type="ChEBI" id="CHEBI:83139"/>
        <dbReference type="EC" id="1.2.1.84"/>
    </reaction>
</comment>
<dbReference type="InterPro" id="IPR026055">
    <property type="entry name" value="FAR"/>
</dbReference>
<evidence type="ECO:0000256" key="3">
    <source>
        <dbReference type="ARBA" id="ARBA00022516"/>
    </source>
</evidence>
<dbReference type="Gene3D" id="3.40.50.720">
    <property type="entry name" value="NAD(P)-binding Rossmann-like Domain"/>
    <property type="match status" value="1"/>
</dbReference>
<comment type="similarity">
    <text evidence="2 10">Belongs to the fatty acyl-CoA reductase family.</text>
</comment>
<evidence type="ECO:0000256" key="10">
    <source>
        <dbReference type="RuleBase" id="RU363097"/>
    </source>
</evidence>
<dbReference type="InterPro" id="IPR036291">
    <property type="entry name" value="NAD(P)-bd_dom_sf"/>
</dbReference>
<dbReference type="RefSeq" id="XP_011635048.1">
    <property type="nucleotide sequence ID" value="XM_011636746.1"/>
</dbReference>
<dbReference type="Proteomes" id="UP000504615">
    <property type="component" value="Unplaced"/>
</dbReference>
<keyword evidence="6" id="KW-1133">Transmembrane helix</keyword>
<dbReference type="GO" id="GO:0005777">
    <property type="term" value="C:peroxisome"/>
    <property type="evidence" value="ECO:0007669"/>
    <property type="project" value="TreeGrafter"/>
</dbReference>
<comment type="subcellular location">
    <subcellularLocation>
        <location evidence="1">Membrane</location>
        <topology evidence="1">Multi-pass membrane protein</topology>
    </subcellularLocation>
</comment>
<dbReference type="KEGG" id="pbar:105425809"/>
<dbReference type="OrthoDB" id="429813at2759"/>
<keyword evidence="3 10" id="KW-0444">Lipid biosynthesis</keyword>
<keyword evidence="4" id="KW-0812">Transmembrane</keyword>
<evidence type="ECO:0000256" key="5">
    <source>
        <dbReference type="ARBA" id="ARBA00022857"/>
    </source>
</evidence>
<dbReference type="SUPFAM" id="SSF51735">
    <property type="entry name" value="NAD(P)-binding Rossmann-fold domains"/>
    <property type="match status" value="1"/>
</dbReference>
<evidence type="ECO:0000256" key="4">
    <source>
        <dbReference type="ARBA" id="ARBA00022692"/>
    </source>
</evidence>
<keyword evidence="5 10" id="KW-0521">NADP</keyword>
<keyword evidence="7 10" id="KW-0443">Lipid metabolism</keyword>
<proteinExistence type="inferred from homology"/>
<dbReference type="GO" id="GO:0035336">
    <property type="term" value="P:long-chain fatty-acyl-CoA metabolic process"/>
    <property type="evidence" value="ECO:0007669"/>
    <property type="project" value="TreeGrafter"/>
</dbReference>
<sequence length="305" mass="34203">METDLIQSIPSFYAGQSIFLTGATGFLGKVFIEKVLRSCPDVREIFLLMRPKKEQNINERLQKILNLSLYENLRGEQSSNFKKLIPILGDASEKGLGLSDTDRQMLIERVTIIIHAAASVRFNNSLKYAICVNTRSTRDICILAQNMKNLIALVYVSTAYAHVNNPVIEEKVYPSVIDWQKMIEIAESLDEHTLNILTAKCLDYIPNTYIFSKILAESVIQTYSSSLPCAILRPSMVFPTLREPVLGWIDNIYPIGLMIGAGKGFIRVSYTSKHVTGNIVPVNSVVKVILVVTWKLGLSTYNINL</sequence>
<keyword evidence="10" id="KW-0560">Oxidoreductase</keyword>
<gene>
    <name evidence="13" type="primary">LOC105425809</name>
</gene>
<dbReference type="EC" id="1.2.1.84" evidence="10"/>
<reference evidence="13" key="1">
    <citation type="submission" date="2025-08" db="UniProtKB">
        <authorList>
            <consortium name="RefSeq"/>
        </authorList>
    </citation>
    <scope>IDENTIFICATION</scope>
</reference>
<dbReference type="FunFam" id="3.40.50.720:FF:000143">
    <property type="entry name" value="Fatty acyl-CoA reductase"/>
    <property type="match status" value="1"/>
</dbReference>
<dbReference type="PANTHER" id="PTHR11011">
    <property type="entry name" value="MALE STERILITY PROTEIN 2-RELATED"/>
    <property type="match status" value="1"/>
</dbReference>
<dbReference type="GO" id="GO:0102965">
    <property type="term" value="F:alcohol-forming long-chain fatty acyl-CoA reductase activity"/>
    <property type="evidence" value="ECO:0007669"/>
    <property type="project" value="UniProtKB-EC"/>
</dbReference>
<protein>
    <recommendedName>
        <fullName evidence="10">Fatty acyl-CoA reductase</fullName>
        <ecNumber evidence="10">1.2.1.84</ecNumber>
    </recommendedName>
</protein>
<keyword evidence="12" id="KW-1185">Reference proteome</keyword>
<dbReference type="InterPro" id="IPR013120">
    <property type="entry name" value="FAR_NAD-bd"/>
</dbReference>
<dbReference type="Pfam" id="PF07993">
    <property type="entry name" value="NAD_binding_4"/>
    <property type="match status" value="1"/>
</dbReference>
<evidence type="ECO:0000256" key="9">
    <source>
        <dbReference type="ARBA" id="ARBA00052530"/>
    </source>
</evidence>
<name>A0A6I9W1T1_9HYME</name>
<evidence type="ECO:0000313" key="12">
    <source>
        <dbReference type="Proteomes" id="UP000504615"/>
    </source>
</evidence>
<dbReference type="GO" id="GO:0016020">
    <property type="term" value="C:membrane"/>
    <property type="evidence" value="ECO:0007669"/>
    <property type="project" value="UniProtKB-SubCell"/>
</dbReference>
<evidence type="ECO:0000256" key="1">
    <source>
        <dbReference type="ARBA" id="ARBA00004141"/>
    </source>
</evidence>
<evidence type="ECO:0000256" key="2">
    <source>
        <dbReference type="ARBA" id="ARBA00005928"/>
    </source>
</evidence>
<evidence type="ECO:0000256" key="8">
    <source>
        <dbReference type="ARBA" id="ARBA00023136"/>
    </source>
</evidence>
<evidence type="ECO:0000256" key="7">
    <source>
        <dbReference type="ARBA" id="ARBA00023098"/>
    </source>
</evidence>
<evidence type="ECO:0000256" key="6">
    <source>
        <dbReference type="ARBA" id="ARBA00022989"/>
    </source>
</evidence>
<accession>A0A6I9W1T1</accession>
<dbReference type="PANTHER" id="PTHR11011:SF24">
    <property type="entry name" value="FATTY ACYL-COA REDUCTASE"/>
    <property type="match status" value="1"/>
</dbReference>
<dbReference type="GeneID" id="105425809"/>
<evidence type="ECO:0000259" key="11">
    <source>
        <dbReference type="Pfam" id="PF07993"/>
    </source>
</evidence>
<dbReference type="GO" id="GO:0080019">
    <property type="term" value="F:alcohol-forming very long-chain fatty acyl-CoA reductase activity"/>
    <property type="evidence" value="ECO:0007669"/>
    <property type="project" value="InterPro"/>
</dbReference>